<comment type="caution">
    <text evidence="5">The sequence shown here is derived from an EMBL/GenBank/DDBJ whole genome shotgun (WGS) entry which is preliminary data.</text>
</comment>
<evidence type="ECO:0000313" key="5">
    <source>
        <dbReference type="EMBL" id="MBD3922180.1"/>
    </source>
</evidence>
<dbReference type="PROSITE" id="PS51462">
    <property type="entry name" value="NUDIX"/>
    <property type="match status" value="1"/>
</dbReference>
<dbReference type="PRINTS" id="PR00502">
    <property type="entry name" value="NUDIXFAMILY"/>
</dbReference>
<keyword evidence="3" id="KW-0460">Magnesium</keyword>
<name>A0ABR8N2S9_9BACL</name>
<reference evidence="5 6" key="1">
    <citation type="submission" date="2020-09" db="EMBL/GenBank/DDBJ databases">
        <title>Paenibacillus sp. strain PR3 16S rRNA gene Genome sequencing and assembly.</title>
        <authorList>
            <person name="Kim J."/>
        </authorList>
    </citation>
    <scope>NUCLEOTIDE SEQUENCE [LARGE SCALE GENOMIC DNA]</scope>
    <source>
        <strain evidence="5 6">PR3</strain>
    </source>
</reference>
<sequence length="179" mass="20302">MFKYTILFIRQGSKILLLNREKASWMGAWNGVGGHIEPGETPRESVLREAGEETGIILESVQFKGIVTWAVDGTITGGMYAYVAELPEEYTYETPIKTDEGILDWKELQWILHPKNVGLAANIQGSIESMLFDPACYEYRCYYSEGKLLKQQFFPLDELSEYEDANEIVERMTAKAALS</sequence>
<dbReference type="InterPro" id="IPR000086">
    <property type="entry name" value="NUDIX_hydrolase_dom"/>
</dbReference>
<proteinExistence type="predicted"/>
<dbReference type="Proteomes" id="UP000609346">
    <property type="component" value="Unassembled WGS sequence"/>
</dbReference>
<keyword evidence="6" id="KW-1185">Reference proteome</keyword>
<evidence type="ECO:0000313" key="6">
    <source>
        <dbReference type="Proteomes" id="UP000609346"/>
    </source>
</evidence>
<keyword evidence="2" id="KW-0378">Hydrolase</keyword>
<dbReference type="Gene3D" id="3.90.79.10">
    <property type="entry name" value="Nucleoside Triphosphate Pyrophosphohydrolase"/>
    <property type="match status" value="1"/>
</dbReference>
<organism evidence="5 6">
    <name type="scientific">Paenibacillus terricola</name>
    <dbReference type="NCBI Taxonomy" id="2763503"/>
    <lineage>
        <taxon>Bacteria</taxon>
        <taxon>Bacillati</taxon>
        <taxon>Bacillota</taxon>
        <taxon>Bacilli</taxon>
        <taxon>Bacillales</taxon>
        <taxon>Paenibacillaceae</taxon>
        <taxon>Paenibacillus</taxon>
    </lineage>
</organism>
<dbReference type="PANTHER" id="PTHR43222:SF2">
    <property type="entry name" value="NUDIX HYDROLASE 23, CHLOROPLASTIC"/>
    <property type="match status" value="1"/>
</dbReference>
<dbReference type="InterPro" id="IPR020476">
    <property type="entry name" value="Nudix_hydrolase"/>
</dbReference>
<dbReference type="CDD" id="cd18886">
    <property type="entry name" value="NUDIX_MutT_Nudt1"/>
    <property type="match status" value="1"/>
</dbReference>
<dbReference type="RefSeq" id="WP_191206487.1">
    <property type="nucleotide sequence ID" value="NZ_JACXZA010000008.1"/>
</dbReference>
<dbReference type="PANTHER" id="PTHR43222">
    <property type="entry name" value="NUDIX HYDROLASE 23"/>
    <property type="match status" value="1"/>
</dbReference>
<protein>
    <submittedName>
        <fullName evidence="5">8-oxo-dGTP diphosphatase</fullName>
    </submittedName>
</protein>
<evidence type="ECO:0000259" key="4">
    <source>
        <dbReference type="PROSITE" id="PS51462"/>
    </source>
</evidence>
<evidence type="ECO:0000256" key="2">
    <source>
        <dbReference type="ARBA" id="ARBA00022801"/>
    </source>
</evidence>
<gene>
    <name evidence="5" type="ORF">H8B09_25720</name>
</gene>
<dbReference type="EMBL" id="JACXZA010000008">
    <property type="protein sequence ID" value="MBD3922180.1"/>
    <property type="molecule type" value="Genomic_DNA"/>
</dbReference>
<dbReference type="SUPFAM" id="SSF55811">
    <property type="entry name" value="Nudix"/>
    <property type="match status" value="1"/>
</dbReference>
<evidence type="ECO:0000256" key="3">
    <source>
        <dbReference type="ARBA" id="ARBA00022842"/>
    </source>
</evidence>
<comment type="cofactor">
    <cofactor evidence="1">
        <name>Mg(2+)</name>
        <dbReference type="ChEBI" id="CHEBI:18420"/>
    </cofactor>
</comment>
<dbReference type="InterPro" id="IPR015797">
    <property type="entry name" value="NUDIX_hydrolase-like_dom_sf"/>
</dbReference>
<dbReference type="Pfam" id="PF00293">
    <property type="entry name" value="NUDIX"/>
    <property type="match status" value="1"/>
</dbReference>
<accession>A0ABR8N2S9</accession>
<evidence type="ECO:0000256" key="1">
    <source>
        <dbReference type="ARBA" id="ARBA00001946"/>
    </source>
</evidence>
<feature type="domain" description="Nudix hydrolase" evidence="4">
    <location>
        <begin position="1"/>
        <end position="132"/>
    </location>
</feature>